<evidence type="ECO:0000313" key="1">
    <source>
        <dbReference type="EMBL" id="KAI7960951.1"/>
    </source>
</evidence>
<gene>
    <name evidence="1" type="ORF">MJO28_001440</name>
</gene>
<accession>A0ACC0EV32</accession>
<sequence length="501" mass="57179">MAGISVVDIEAIENQKENIQPIRSGRSAAQLVSLFNPSATPIDLIEIRKQAHLKFQHRIDLLESALESKPIENSDDKLLAQELIKDPLDIYLQYIRWTIESYPAGGTSGESRLIPLLEQVTRKFIKDPRYKQDIRYLKCWIFYANQVKTTTANDQKLSSSSTTTTKIIPNNTSSKLVLNYVIHNRIGTKFNLLYLEYYKLFMPIERLESNEEDRFKLEQVLKFGISETKKHDEEEEQTNEELIELLNQIQSISKKKKLESSKEEKLTVSKKKMMNNTKSIKKTKIKIFEDIEGEEGMKETETKDRILKDQGESSNESPFSLISTWDNLGTVHSNRKQNTLNPTKWKGQKMPMKFSKPIPSTSTSSSSGTAIFDHQSSPIIISSLDRPPAASTRSKIKVYEDHPQDDEQEVMKEKTIQEPDDSSNPTLSSSSTIERKDDQSKDQVINPHLLDDLLTSEIQNQVNALHHLHLNQLSDSNTALDQDGQSSHVVLNFDPLQFLSS</sequence>
<name>A0ACC0EV32_9BASI</name>
<organism evidence="1 2">
    <name type="scientific">Puccinia striiformis f. sp. tritici</name>
    <dbReference type="NCBI Taxonomy" id="168172"/>
    <lineage>
        <taxon>Eukaryota</taxon>
        <taxon>Fungi</taxon>
        <taxon>Dikarya</taxon>
        <taxon>Basidiomycota</taxon>
        <taxon>Pucciniomycotina</taxon>
        <taxon>Pucciniomycetes</taxon>
        <taxon>Pucciniales</taxon>
        <taxon>Pucciniaceae</taxon>
        <taxon>Puccinia</taxon>
    </lineage>
</organism>
<keyword evidence="2" id="KW-1185">Reference proteome</keyword>
<protein>
    <submittedName>
        <fullName evidence="1">Uncharacterized protein</fullName>
    </submittedName>
</protein>
<reference evidence="2" key="1">
    <citation type="journal article" date="2018" name="BMC Genomics">
        <title>Genomic insights into host adaptation between the wheat stripe rust pathogen (Puccinia striiformis f. sp. tritici) and the barley stripe rust pathogen (Puccinia striiformis f. sp. hordei).</title>
        <authorList>
            <person name="Xia C."/>
            <person name="Wang M."/>
            <person name="Yin C."/>
            <person name="Cornejo O.E."/>
            <person name="Hulbert S.H."/>
            <person name="Chen X."/>
        </authorList>
    </citation>
    <scope>NUCLEOTIDE SEQUENCE [LARGE SCALE GENOMIC DNA]</scope>
    <source>
        <strain evidence="2">93-210</strain>
    </source>
</reference>
<evidence type="ECO:0000313" key="2">
    <source>
        <dbReference type="Proteomes" id="UP001060170"/>
    </source>
</evidence>
<comment type="caution">
    <text evidence="1">The sequence shown here is derived from an EMBL/GenBank/DDBJ whole genome shotgun (WGS) entry which is preliminary data.</text>
</comment>
<dbReference type="Proteomes" id="UP001060170">
    <property type="component" value="Chromosome 2"/>
</dbReference>
<reference evidence="2" key="2">
    <citation type="journal article" date="2018" name="Mol. Plant Microbe Interact.">
        <title>Genome sequence resources for the wheat stripe rust pathogen (Puccinia striiformis f. sp. tritici) and the barley stripe rust pathogen (Puccinia striiformis f. sp. hordei).</title>
        <authorList>
            <person name="Xia C."/>
            <person name="Wang M."/>
            <person name="Yin C."/>
            <person name="Cornejo O.E."/>
            <person name="Hulbert S.H."/>
            <person name="Chen X."/>
        </authorList>
    </citation>
    <scope>NUCLEOTIDE SEQUENCE [LARGE SCALE GENOMIC DNA]</scope>
    <source>
        <strain evidence="2">93-210</strain>
    </source>
</reference>
<dbReference type="EMBL" id="CM045866">
    <property type="protein sequence ID" value="KAI7960951.1"/>
    <property type="molecule type" value="Genomic_DNA"/>
</dbReference>
<reference evidence="1 2" key="3">
    <citation type="journal article" date="2022" name="Microbiol. Spectr.">
        <title>Folding features and dynamics of 3D genome architecture in plant fungal pathogens.</title>
        <authorList>
            <person name="Xia C."/>
        </authorList>
    </citation>
    <scope>NUCLEOTIDE SEQUENCE [LARGE SCALE GENOMIC DNA]</scope>
    <source>
        <strain evidence="1 2">93-210</strain>
    </source>
</reference>
<proteinExistence type="predicted"/>